<dbReference type="Gene3D" id="3.30.530.20">
    <property type="match status" value="1"/>
</dbReference>
<organism evidence="3 4">
    <name type="scientific">Actinomadura viridis</name>
    <dbReference type="NCBI Taxonomy" id="58110"/>
    <lineage>
        <taxon>Bacteria</taxon>
        <taxon>Bacillati</taxon>
        <taxon>Actinomycetota</taxon>
        <taxon>Actinomycetes</taxon>
        <taxon>Streptosporangiales</taxon>
        <taxon>Thermomonosporaceae</taxon>
        <taxon>Actinomadura</taxon>
    </lineage>
</organism>
<dbReference type="InterPro" id="IPR023393">
    <property type="entry name" value="START-like_dom_sf"/>
</dbReference>
<dbReference type="InterPro" id="IPR013538">
    <property type="entry name" value="ASHA1/2-like_C"/>
</dbReference>
<dbReference type="Proteomes" id="UP000614047">
    <property type="component" value="Unassembled WGS sequence"/>
</dbReference>
<gene>
    <name evidence="3" type="ORF">IW256_006572</name>
</gene>
<keyword evidence="4" id="KW-1185">Reference proteome</keyword>
<dbReference type="SUPFAM" id="SSF55961">
    <property type="entry name" value="Bet v1-like"/>
    <property type="match status" value="1"/>
</dbReference>
<evidence type="ECO:0000256" key="1">
    <source>
        <dbReference type="ARBA" id="ARBA00006817"/>
    </source>
</evidence>
<name>A0A931DJR3_9ACTN</name>
<feature type="domain" description="Activator of Hsp90 ATPase homologue 1/2-like C-terminal" evidence="2">
    <location>
        <begin position="14"/>
        <end position="138"/>
    </location>
</feature>
<dbReference type="AlphaFoldDB" id="A0A931DJR3"/>
<accession>A0A931DJR3</accession>
<evidence type="ECO:0000313" key="4">
    <source>
        <dbReference type="Proteomes" id="UP000614047"/>
    </source>
</evidence>
<comment type="similarity">
    <text evidence="1">Belongs to the AHA1 family.</text>
</comment>
<sequence length="146" mass="16348">MIHGHTVTVRREIAAPAEDLFDAWLDARSLGTWLRPSAIRETRAETDPRVGGAFRIVMVDDASSIVHSGTYREIDRPHRLVFTWSSPATRFRDSLVTVTFHASPGSTVVEIHQVGLPDEEARASHHAGWSDILRELDHANDDKTED</sequence>
<proteinExistence type="inferred from homology"/>
<protein>
    <submittedName>
        <fullName evidence="3">Uncharacterized protein YndB with AHSA1/START domain</fullName>
    </submittedName>
</protein>
<dbReference type="Pfam" id="PF08327">
    <property type="entry name" value="AHSA1"/>
    <property type="match status" value="1"/>
</dbReference>
<evidence type="ECO:0000313" key="3">
    <source>
        <dbReference type="EMBL" id="MBG6092459.1"/>
    </source>
</evidence>
<dbReference type="CDD" id="cd07814">
    <property type="entry name" value="SRPBCC_CalC_Aha1-like"/>
    <property type="match status" value="1"/>
</dbReference>
<dbReference type="RefSeq" id="WP_197014640.1">
    <property type="nucleotide sequence ID" value="NZ_BAABES010000012.1"/>
</dbReference>
<evidence type="ECO:0000259" key="2">
    <source>
        <dbReference type="Pfam" id="PF08327"/>
    </source>
</evidence>
<dbReference type="EMBL" id="JADOUA010000001">
    <property type="protein sequence ID" value="MBG6092459.1"/>
    <property type="molecule type" value="Genomic_DNA"/>
</dbReference>
<comment type="caution">
    <text evidence="3">The sequence shown here is derived from an EMBL/GenBank/DDBJ whole genome shotgun (WGS) entry which is preliminary data.</text>
</comment>
<reference evidence="3" key="1">
    <citation type="submission" date="2020-11" db="EMBL/GenBank/DDBJ databases">
        <title>Sequencing the genomes of 1000 actinobacteria strains.</title>
        <authorList>
            <person name="Klenk H.-P."/>
        </authorList>
    </citation>
    <scope>NUCLEOTIDE SEQUENCE</scope>
    <source>
        <strain evidence="3">DSM 43175</strain>
    </source>
</reference>